<proteinExistence type="predicted"/>
<accession>A0A1I8BX92</accession>
<sequence length="138" mass="16110">MPLFKGKDSQRTRDDDLDLLELFHIKINHKLLNFCSKFKPKEKEIGKIKNIICSKVKNIDNAFLGIVAPNYKKYLNNFTENMVNYDYPICENLILPEKILEIKNKINEIINVNNQNGNEMTSKEKSLVLNKLLKVKNN</sequence>
<keyword evidence="1" id="KW-1185">Reference proteome</keyword>
<organism evidence="1 2">
    <name type="scientific">Meloidogyne hapla</name>
    <name type="common">Root-knot nematode worm</name>
    <dbReference type="NCBI Taxonomy" id="6305"/>
    <lineage>
        <taxon>Eukaryota</taxon>
        <taxon>Metazoa</taxon>
        <taxon>Ecdysozoa</taxon>
        <taxon>Nematoda</taxon>
        <taxon>Chromadorea</taxon>
        <taxon>Rhabditida</taxon>
        <taxon>Tylenchina</taxon>
        <taxon>Tylenchomorpha</taxon>
        <taxon>Tylenchoidea</taxon>
        <taxon>Meloidogynidae</taxon>
        <taxon>Meloidogyninae</taxon>
        <taxon>Meloidogyne</taxon>
    </lineage>
</organism>
<name>A0A1I8BX92_MELHA</name>
<dbReference type="WBParaSite" id="MhA1_Contig735.frz3.gene20">
    <property type="protein sequence ID" value="MhA1_Contig735.frz3.gene20"/>
    <property type="gene ID" value="MhA1_Contig735.frz3.gene20"/>
</dbReference>
<evidence type="ECO:0000313" key="1">
    <source>
        <dbReference type="Proteomes" id="UP000095281"/>
    </source>
</evidence>
<dbReference type="AlphaFoldDB" id="A0A1I8BX92"/>
<dbReference type="Proteomes" id="UP000095281">
    <property type="component" value="Unplaced"/>
</dbReference>
<protein>
    <submittedName>
        <fullName evidence="2">Uncharacterized protein</fullName>
    </submittedName>
</protein>
<reference evidence="2" key="1">
    <citation type="submission" date="2016-11" db="UniProtKB">
        <authorList>
            <consortium name="WormBaseParasite"/>
        </authorList>
    </citation>
    <scope>IDENTIFICATION</scope>
</reference>
<evidence type="ECO:0000313" key="2">
    <source>
        <dbReference type="WBParaSite" id="MhA1_Contig735.frz3.gene20"/>
    </source>
</evidence>